<reference evidence="1" key="1">
    <citation type="submission" date="2020-04" db="EMBL/GenBank/DDBJ databases">
        <authorList>
            <person name="Alioto T."/>
            <person name="Alioto T."/>
            <person name="Gomez Garrido J."/>
        </authorList>
    </citation>
    <scope>NUCLEOTIDE SEQUENCE</scope>
    <source>
        <strain evidence="1">A484AB</strain>
    </source>
</reference>
<proteinExistence type="predicted"/>
<feature type="non-terminal residue" evidence="1">
    <location>
        <position position="1"/>
    </location>
</feature>
<dbReference type="Proteomes" id="UP001152795">
    <property type="component" value="Unassembled WGS sequence"/>
</dbReference>
<dbReference type="Pfam" id="PF00078">
    <property type="entry name" value="RVT_1"/>
    <property type="match status" value="1"/>
</dbReference>
<dbReference type="OrthoDB" id="6011312at2759"/>
<accession>A0A7D9E6Q5</accession>
<dbReference type="PROSITE" id="PS50878">
    <property type="entry name" value="RT_POL"/>
    <property type="match status" value="1"/>
</dbReference>
<gene>
    <name evidence="1" type="ORF">PACLA_8A000356</name>
</gene>
<evidence type="ECO:0000313" key="1">
    <source>
        <dbReference type="EMBL" id="CAB4003127.1"/>
    </source>
</evidence>
<evidence type="ECO:0000313" key="2">
    <source>
        <dbReference type="Proteomes" id="UP001152795"/>
    </source>
</evidence>
<dbReference type="AlphaFoldDB" id="A0A7D9E6Q5"/>
<protein>
    <submittedName>
        <fullName evidence="1">Uncharacterized protein</fullName>
    </submittedName>
</protein>
<dbReference type="PANTHER" id="PTHR33332">
    <property type="entry name" value="REVERSE TRANSCRIPTASE DOMAIN-CONTAINING PROTEIN"/>
    <property type="match status" value="1"/>
</dbReference>
<keyword evidence="2" id="KW-1185">Reference proteome</keyword>
<sequence>GSILGPLLFLLYINDLLDCLDKTTPCLYADDTQIFSAAKDLEKLTENINHDMNKLREWLIRNKLQHHPTKTKVMYIGSRHNLKIMNDDLPVVINNSWFLVRGHLPVE</sequence>
<dbReference type="EMBL" id="CACRXK020004546">
    <property type="protein sequence ID" value="CAB4003127.1"/>
    <property type="molecule type" value="Genomic_DNA"/>
</dbReference>
<organism evidence="1 2">
    <name type="scientific">Paramuricea clavata</name>
    <name type="common">Red gorgonian</name>
    <name type="synonym">Violescent sea-whip</name>
    <dbReference type="NCBI Taxonomy" id="317549"/>
    <lineage>
        <taxon>Eukaryota</taxon>
        <taxon>Metazoa</taxon>
        <taxon>Cnidaria</taxon>
        <taxon>Anthozoa</taxon>
        <taxon>Octocorallia</taxon>
        <taxon>Malacalcyonacea</taxon>
        <taxon>Plexauridae</taxon>
        <taxon>Paramuricea</taxon>
    </lineage>
</organism>
<comment type="caution">
    <text evidence="1">The sequence shown here is derived from an EMBL/GenBank/DDBJ whole genome shotgun (WGS) entry which is preliminary data.</text>
</comment>
<name>A0A7D9E6Q5_PARCT</name>
<dbReference type="InterPro" id="IPR000477">
    <property type="entry name" value="RT_dom"/>
</dbReference>